<keyword evidence="2" id="KW-0964">Secreted</keyword>
<keyword evidence="4" id="KW-0479">Metal-binding</keyword>
<dbReference type="GO" id="GO:0005615">
    <property type="term" value="C:extracellular space"/>
    <property type="evidence" value="ECO:0007669"/>
    <property type="project" value="InterPro"/>
</dbReference>
<dbReference type="GO" id="GO:0008270">
    <property type="term" value="F:zinc ion binding"/>
    <property type="evidence" value="ECO:0007669"/>
    <property type="project" value="InterPro"/>
</dbReference>
<evidence type="ECO:0000256" key="4">
    <source>
        <dbReference type="ARBA" id="ARBA00022723"/>
    </source>
</evidence>
<evidence type="ECO:0000256" key="7">
    <source>
        <dbReference type="ARBA" id="ARBA00022833"/>
    </source>
</evidence>
<evidence type="ECO:0000313" key="10">
    <source>
        <dbReference type="Proteomes" id="UP000188559"/>
    </source>
</evidence>
<dbReference type="InterPro" id="IPR013858">
    <property type="entry name" value="Peptidase_M10B_C"/>
</dbReference>
<dbReference type="Gene3D" id="3.40.390.10">
    <property type="entry name" value="Collagenase (Catalytic Domain)"/>
    <property type="match status" value="1"/>
</dbReference>
<dbReference type="SMART" id="SM00235">
    <property type="entry name" value="ZnMc"/>
    <property type="match status" value="1"/>
</dbReference>
<keyword evidence="6" id="KW-0378">Hydrolase</keyword>
<accession>A0A1V2J530</accession>
<dbReference type="InterPro" id="IPR034033">
    <property type="entry name" value="Serralysin-like"/>
</dbReference>
<comment type="subcellular location">
    <subcellularLocation>
        <location evidence="1">Secreted</location>
    </subcellularLocation>
</comment>
<dbReference type="EMBL" id="MNPV01000011">
    <property type="protein sequence ID" value="ONH40240.1"/>
    <property type="molecule type" value="Genomic_DNA"/>
</dbReference>
<dbReference type="GO" id="GO:0005509">
    <property type="term" value="F:calcium ion binding"/>
    <property type="evidence" value="ECO:0007669"/>
    <property type="project" value="InterPro"/>
</dbReference>
<keyword evidence="10" id="KW-1185">Reference proteome</keyword>
<dbReference type="Pfam" id="PF08548">
    <property type="entry name" value="Peptidase_M10_C"/>
    <property type="match status" value="1"/>
</dbReference>
<dbReference type="Gene3D" id="2.150.10.10">
    <property type="entry name" value="Serralysin-like metalloprotease, C-terminal"/>
    <property type="match status" value="1"/>
</dbReference>
<dbReference type="GeneID" id="57374633"/>
<evidence type="ECO:0000256" key="3">
    <source>
        <dbReference type="ARBA" id="ARBA00022670"/>
    </source>
</evidence>
<dbReference type="AlphaFoldDB" id="A0A1V2J530"/>
<keyword evidence="7" id="KW-0862">Zinc</keyword>
<protein>
    <recommendedName>
        <fullName evidence="8">Peptidase metallopeptidase domain-containing protein</fullName>
    </recommendedName>
</protein>
<dbReference type="RefSeq" id="WP_071495883.1">
    <property type="nucleotide sequence ID" value="NZ_LT629702.1"/>
</dbReference>
<sequence>MVNSVGSSVAAHPGAVLFDIGRGGGRQINGKPSYTVEQAANELTRTGDRWHDVNGDGVTDVSYQFRKTASPLFAGYGLRGFSQLNPAAEAQARNAMAAWSDVAKVRFSEAPPGGAEEGNIAFSNYTTNEGEREGATAITTKLPSEASQQYLGKNPQMPRFGLVSDVFFDSTDDANREPTPTNGGKKTSLHEVGHALGMSHPHRDLPQGMSYDTATYAQDTVGYSVMSNWDEHHTGQDFNKNGVKHFPSGPMVDDIAAIQKLYGANTDARSTDTTYGFNSNADRDDYRLSHSSDAPVFTIWDGGGVDTMDFSGFSDQQIINMNPGQGSSIGGMKGNVFIAKGVTIENAIGGSGDDVFISNRAQNVMTGNGGKNTFRFLSTKQSTPDRPDRITDFVSGKDKIDLSELHRKSARGDTPSKSTKVQRPVELVPQFTGKRNQAVLSYDPAIKQARLEIDVNGNGNPNFVLLIDSQSPLKPTDIQVAKPTTT</sequence>
<dbReference type="SUPFAM" id="SSF51120">
    <property type="entry name" value="beta-Roll"/>
    <property type="match status" value="1"/>
</dbReference>
<dbReference type="InterPro" id="IPR024079">
    <property type="entry name" value="MetalloPept_cat_dom_sf"/>
</dbReference>
<organism evidence="9 10">
    <name type="scientific">Pseudomonas azotoformans</name>
    <dbReference type="NCBI Taxonomy" id="47878"/>
    <lineage>
        <taxon>Bacteria</taxon>
        <taxon>Pseudomonadati</taxon>
        <taxon>Pseudomonadota</taxon>
        <taxon>Gammaproteobacteria</taxon>
        <taxon>Pseudomonadales</taxon>
        <taxon>Pseudomonadaceae</taxon>
        <taxon>Pseudomonas</taxon>
    </lineage>
</organism>
<evidence type="ECO:0000256" key="6">
    <source>
        <dbReference type="ARBA" id="ARBA00022801"/>
    </source>
</evidence>
<evidence type="ECO:0000256" key="5">
    <source>
        <dbReference type="ARBA" id="ARBA00022737"/>
    </source>
</evidence>
<evidence type="ECO:0000256" key="2">
    <source>
        <dbReference type="ARBA" id="ARBA00022525"/>
    </source>
</evidence>
<dbReference type="InterPro" id="IPR001818">
    <property type="entry name" value="Pept_M10_metallopeptidase"/>
</dbReference>
<keyword evidence="3" id="KW-0645">Protease</keyword>
<feature type="domain" description="Peptidase metallopeptidase" evidence="8">
    <location>
        <begin position="46"/>
        <end position="264"/>
    </location>
</feature>
<dbReference type="OrthoDB" id="733404at2"/>
<evidence type="ECO:0000256" key="1">
    <source>
        <dbReference type="ARBA" id="ARBA00004613"/>
    </source>
</evidence>
<dbReference type="GO" id="GO:0031012">
    <property type="term" value="C:extracellular matrix"/>
    <property type="evidence" value="ECO:0007669"/>
    <property type="project" value="InterPro"/>
</dbReference>
<keyword evidence="5" id="KW-0677">Repeat</keyword>
<dbReference type="CDD" id="cd04277">
    <property type="entry name" value="ZnMc_serralysin_like"/>
    <property type="match status" value="1"/>
</dbReference>
<dbReference type="Pfam" id="PF00413">
    <property type="entry name" value="Peptidase_M10"/>
    <property type="match status" value="1"/>
</dbReference>
<dbReference type="Proteomes" id="UP000188559">
    <property type="component" value="Unassembled WGS sequence"/>
</dbReference>
<dbReference type="InterPro" id="IPR011049">
    <property type="entry name" value="Serralysin-like_metalloprot_C"/>
</dbReference>
<dbReference type="SUPFAM" id="SSF55486">
    <property type="entry name" value="Metalloproteases ('zincins'), catalytic domain"/>
    <property type="match status" value="1"/>
</dbReference>
<evidence type="ECO:0000313" key="9">
    <source>
        <dbReference type="EMBL" id="ONH40240.1"/>
    </source>
</evidence>
<comment type="caution">
    <text evidence="9">The sequence shown here is derived from an EMBL/GenBank/DDBJ whole genome shotgun (WGS) entry which is preliminary data.</text>
</comment>
<proteinExistence type="predicted"/>
<dbReference type="InterPro" id="IPR006026">
    <property type="entry name" value="Peptidase_Metallo"/>
</dbReference>
<dbReference type="GO" id="GO:0004222">
    <property type="term" value="F:metalloendopeptidase activity"/>
    <property type="evidence" value="ECO:0007669"/>
    <property type="project" value="InterPro"/>
</dbReference>
<gene>
    <name evidence="9" type="ORF">BLL37_30055</name>
</gene>
<dbReference type="GO" id="GO:0006508">
    <property type="term" value="P:proteolysis"/>
    <property type="evidence" value="ECO:0007669"/>
    <property type="project" value="UniProtKB-KW"/>
</dbReference>
<evidence type="ECO:0000259" key="8">
    <source>
        <dbReference type="SMART" id="SM00235"/>
    </source>
</evidence>
<name>A0A1V2J530_PSEAZ</name>
<reference evidence="9 10" key="1">
    <citation type="submission" date="2016-10" db="EMBL/GenBank/DDBJ databases">
        <title>Pseudomonas lactis sp. nov. and Pseudomonas paralactis sp. nov., isolated from bovine raw milk.</title>
        <authorList>
            <person name="Von Neubeck M."/>
            <person name="Huptas C."/>
            <person name="Glueck C."/>
            <person name="Krewinkel M."/>
            <person name="Stoeckel M."/>
            <person name="Stressler T."/>
            <person name="Fischer L."/>
            <person name="Hinrichs J."/>
            <person name="Scherer S."/>
            <person name="Wenning M."/>
        </authorList>
    </citation>
    <scope>NUCLEOTIDE SEQUENCE [LARGE SCALE GENOMIC DNA]</scope>
    <source>
        <strain evidence="9 10">DSM 18862</strain>
    </source>
</reference>